<organism evidence="1 2">
    <name type="scientific">Cymbomonas tetramitiformis</name>
    <dbReference type="NCBI Taxonomy" id="36881"/>
    <lineage>
        <taxon>Eukaryota</taxon>
        <taxon>Viridiplantae</taxon>
        <taxon>Chlorophyta</taxon>
        <taxon>Pyramimonadophyceae</taxon>
        <taxon>Pyramimonadales</taxon>
        <taxon>Pyramimonadaceae</taxon>
        <taxon>Cymbomonas</taxon>
    </lineage>
</organism>
<sequence length="221" mass="24535">MPPLRRQAYPGCSWKVIPSNAVQLGPNVRRGPHLYVDTFLDAPVYNLTESTVEYAARRRSKHVNENVDSAADLLGLSCSLIFEGGCAMSGPNVVVVQSPVTEEKAEIGFVEIGDLRSYTDRTMGLVCTGIMPVLLKEDHENLPMAHGGVLRMGYVLRTNSSQFQGLVFLQKDAGDEGWDFRSRSSQGPQIALTEADLENKERRSLMAFQHAFFQRNIIFGE</sequence>
<reference evidence="1 2" key="1">
    <citation type="journal article" date="2015" name="Genome Biol. Evol.">
        <title>Comparative Genomics of a Bacterivorous Green Alga Reveals Evolutionary Causalities and Consequences of Phago-Mixotrophic Mode of Nutrition.</title>
        <authorList>
            <person name="Burns J.A."/>
            <person name="Paasch A."/>
            <person name="Narechania A."/>
            <person name="Kim E."/>
        </authorList>
    </citation>
    <scope>NUCLEOTIDE SEQUENCE [LARGE SCALE GENOMIC DNA]</scope>
    <source>
        <strain evidence="1 2">PLY_AMNH</strain>
    </source>
</reference>
<evidence type="ECO:0000313" key="1">
    <source>
        <dbReference type="EMBL" id="KAK3287323.1"/>
    </source>
</evidence>
<evidence type="ECO:0000313" key="2">
    <source>
        <dbReference type="Proteomes" id="UP001190700"/>
    </source>
</evidence>
<dbReference type="AlphaFoldDB" id="A0AAE0GZZ4"/>
<name>A0AAE0GZZ4_9CHLO</name>
<keyword evidence="2" id="KW-1185">Reference proteome</keyword>
<accession>A0AAE0GZZ4</accession>
<dbReference type="EMBL" id="LGRX02000905">
    <property type="protein sequence ID" value="KAK3287323.1"/>
    <property type="molecule type" value="Genomic_DNA"/>
</dbReference>
<dbReference type="Proteomes" id="UP001190700">
    <property type="component" value="Unassembled WGS sequence"/>
</dbReference>
<proteinExistence type="predicted"/>
<protein>
    <submittedName>
        <fullName evidence="1">Uncharacterized protein</fullName>
    </submittedName>
</protein>
<comment type="caution">
    <text evidence="1">The sequence shown here is derived from an EMBL/GenBank/DDBJ whole genome shotgun (WGS) entry which is preliminary data.</text>
</comment>
<gene>
    <name evidence="1" type="ORF">CYMTET_5159</name>
</gene>